<dbReference type="Proteomes" id="UP000283946">
    <property type="component" value="Chromosome"/>
</dbReference>
<evidence type="ECO:0000313" key="2">
    <source>
        <dbReference type="EMBL" id="AZZ55915.1"/>
    </source>
</evidence>
<sequence length="154" mass="16880">MSPTEFSNAIQVTAVLAAVVASIIALVVSALDRRNARSIADADRAAAARQARLQVELTAATRLLENQVRGGSTDPHERKRMGAEALTLIGLLGKERLPELWADHVKRDDEGLRKLKEDPGTEMWQTYAIEVQLAMNAILRDMDESAVPPLSRRA</sequence>
<dbReference type="KEGG" id="ria:C7V51_08555"/>
<keyword evidence="1" id="KW-0472">Membrane</keyword>
<evidence type="ECO:0000256" key="1">
    <source>
        <dbReference type="SAM" id="Phobius"/>
    </source>
</evidence>
<name>A0AAD1AF00_9MICO</name>
<evidence type="ECO:0000313" key="3">
    <source>
        <dbReference type="Proteomes" id="UP000283946"/>
    </source>
</evidence>
<dbReference type="RefSeq" id="WP_104265072.1">
    <property type="nucleotide sequence ID" value="NZ_CP028130.1"/>
</dbReference>
<keyword evidence="1" id="KW-0812">Transmembrane</keyword>
<dbReference type="EMBL" id="CP028130">
    <property type="protein sequence ID" value="AZZ55915.1"/>
    <property type="molecule type" value="Genomic_DNA"/>
</dbReference>
<dbReference type="AlphaFoldDB" id="A0AAD1AF00"/>
<keyword evidence="1" id="KW-1133">Transmembrane helix</keyword>
<accession>A0AAD1AF00</accession>
<protein>
    <submittedName>
        <fullName evidence="2">Uncharacterized protein</fullName>
    </submittedName>
</protein>
<organism evidence="2 3">
    <name type="scientific">Rathayibacter iranicus</name>
    <dbReference type="NCBI Taxonomy" id="59737"/>
    <lineage>
        <taxon>Bacteria</taxon>
        <taxon>Bacillati</taxon>
        <taxon>Actinomycetota</taxon>
        <taxon>Actinomycetes</taxon>
        <taxon>Micrococcales</taxon>
        <taxon>Microbacteriaceae</taxon>
        <taxon>Rathayibacter</taxon>
    </lineage>
</organism>
<gene>
    <name evidence="2" type="ORF">C7V51_08555</name>
</gene>
<feature type="transmembrane region" description="Helical" evidence="1">
    <location>
        <begin position="12"/>
        <end position="31"/>
    </location>
</feature>
<proteinExistence type="predicted"/>
<reference evidence="2 3" key="1">
    <citation type="submission" date="2018-03" db="EMBL/GenBank/DDBJ databases">
        <title>Bacteriophage NCPPB3778 and a type I-E CRISPR drive the evolution of the US Biological Select Agent, Rathayibacter toxicus.</title>
        <authorList>
            <person name="Davis E.W.II."/>
            <person name="Tabima J.F."/>
            <person name="Weisberg A.J."/>
            <person name="Dantas Lopes L."/>
            <person name="Wiseman M.S."/>
            <person name="Wiseman M.S."/>
            <person name="Pupko T."/>
            <person name="Belcher M.S."/>
            <person name="Sechler A.J."/>
            <person name="Tancos M.A."/>
            <person name="Schroeder B.K."/>
            <person name="Murray T.D."/>
            <person name="Luster D.G."/>
            <person name="Schneider W.L."/>
            <person name="Rogers E."/>
            <person name="Andreote F.D."/>
            <person name="Grunwald N.J."/>
            <person name="Putnam M.L."/>
            <person name="Chang J.H."/>
        </authorList>
    </citation>
    <scope>NUCLEOTIDE SEQUENCE [LARGE SCALE GENOMIC DNA]</scope>
    <source>
        <strain evidence="2 3">NCCPB 2253</strain>
    </source>
</reference>